<dbReference type="Proteomes" id="UP001055439">
    <property type="component" value="Chromosome 8"/>
</dbReference>
<feature type="compositionally biased region" description="Low complexity" evidence="1">
    <location>
        <begin position="30"/>
        <end position="46"/>
    </location>
</feature>
<accession>A0A9E7GZC5</accession>
<evidence type="ECO:0000256" key="1">
    <source>
        <dbReference type="SAM" id="MobiDB-lite"/>
    </source>
</evidence>
<reference evidence="2" key="1">
    <citation type="submission" date="2022-05" db="EMBL/GenBank/DDBJ databases">
        <title>The Musa troglodytarum L. genome provides insights into the mechanism of non-climacteric behaviour and enrichment of carotenoids.</title>
        <authorList>
            <person name="Wang J."/>
        </authorList>
    </citation>
    <scope>NUCLEOTIDE SEQUENCE</scope>
    <source>
        <tissue evidence="2">Leaf</tissue>
    </source>
</reference>
<proteinExistence type="predicted"/>
<dbReference type="EMBL" id="CP097510">
    <property type="protein sequence ID" value="URE24674.1"/>
    <property type="molecule type" value="Genomic_DNA"/>
</dbReference>
<dbReference type="AlphaFoldDB" id="A0A9E7GZC5"/>
<evidence type="ECO:0000313" key="3">
    <source>
        <dbReference type="Proteomes" id="UP001055439"/>
    </source>
</evidence>
<protein>
    <submittedName>
        <fullName evidence="2">Uncharacterized protein</fullName>
    </submittedName>
</protein>
<gene>
    <name evidence="2" type="ORF">MUK42_06911</name>
</gene>
<name>A0A9E7GZC5_9LILI</name>
<organism evidence="2 3">
    <name type="scientific">Musa troglodytarum</name>
    <name type="common">fe'i banana</name>
    <dbReference type="NCBI Taxonomy" id="320322"/>
    <lineage>
        <taxon>Eukaryota</taxon>
        <taxon>Viridiplantae</taxon>
        <taxon>Streptophyta</taxon>
        <taxon>Embryophyta</taxon>
        <taxon>Tracheophyta</taxon>
        <taxon>Spermatophyta</taxon>
        <taxon>Magnoliopsida</taxon>
        <taxon>Liliopsida</taxon>
        <taxon>Zingiberales</taxon>
        <taxon>Musaceae</taxon>
        <taxon>Musa</taxon>
    </lineage>
</organism>
<keyword evidence="3" id="KW-1185">Reference proteome</keyword>
<evidence type="ECO:0000313" key="2">
    <source>
        <dbReference type="EMBL" id="URE24674.1"/>
    </source>
</evidence>
<feature type="region of interest" description="Disordered" evidence="1">
    <location>
        <begin position="1"/>
        <end position="62"/>
    </location>
</feature>
<dbReference type="OrthoDB" id="1937859at2759"/>
<sequence length="106" mass="11077">MAVEADKAQNQPEEAEKPLEVTTSGGAEGFAGEEAPVGAGAATKTAAAEEEGVEAEAGNGERRRGWADVMGMFHSRVQLIPSTISINEVEPSSIMLRAYPLCACIE</sequence>